<organism evidence="1">
    <name type="scientific">Anguilla anguilla</name>
    <name type="common">European freshwater eel</name>
    <name type="synonym">Muraena anguilla</name>
    <dbReference type="NCBI Taxonomy" id="7936"/>
    <lineage>
        <taxon>Eukaryota</taxon>
        <taxon>Metazoa</taxon>
        <taxon>Chordata</taxon>
        <taxon>Craniata</taxon>
        <taxon>Vertebrata</taxon>
        <taxon>Euteleostomi</taxon>
        <taxon>Actinopterygii</taxon>
        <taxon>Neopterygii</taxon>
        <taxon>Teleostei</taxon>
        <taxon>Anguilliformes</taxon>
        <taxon>Anguillidae</taxon>
        <taxon>Anguilla</taxon>
    </lineage>
</organism>
<accession>A0A0E9R1W1</accession>
<name>A0A0E9R1W1_ANGAN</name>
<evidence type="ECO:0000313" key="1">
    <source>
        <dbReference type="EMBL" id="JAH22298.1"/>
    </source>
</evidence>
<dbReference type="AlphaFoldDB" id="A0A0E9R1W1"/>
<dbReference type="EMBL" id="GBXM01086279">
    <property type="protein sequence ID" value="JAH22298.1"/>
    <property type="molecule type" value="Transcribed_RNA"/>
</dbReference>
<protein>
    <submittedName>
        <fullName evidence="1">Uncharacterized protein</fullName>
    </submittedName>
</protein>
<reference evidence="1" key="2">
    <citation type="journal article" date="2015" name="Fish Shellfish Immunol.">
        <title>Early steps in the European eel (Anguilla anguilla)-Vibrio vulnificus interaction in the gills: Role of the RtxA13 toxin.</title>
        <authorList>
            <person name="Callol A."/>
            <person name="Pajuelo D."/>
            <person name="Ebbesson L."/>
            <person name="Teles M."/>
            <person name="MacKenzie S."/>
            <person name="Amaro C."/>
        </authorList>
    </citation>
    <scope>NUCLEOTIDE SEQUENCE</scope>
</reference>
<reference evidence="1" key="1">
    <citation type="submission" date="2014-11" db="EMBL/GenBank/DDBJ databases">
        <authorList>
            <person name="Amaro Gonzalez C."/>
        </authorList>
    </citation>
    <scope>NUCLEOTIDE SEQUENCE</scope>
</reference>
<sequence length="28" mass="3421">MHILQYNSIDICWHYISDLINFKTEPII</sequence>
<proteinExistence type="predicted"/>